<evidence type="ECO:0000259" key="9">
    <source>
        <dbReference type="Pfam" id="PF06738"/>
    </source>
</evidence>
<feature type="compositionally biased region" description="Basic and acidic residues" evidence="7">
    <location>
        <begin position="1"/>
        <end position="13"/>
    </location>
</feature>
<dbReference type="RefSeq" id="WP_131214460.1">
    <property type="nucleotide sequence ID" value="NZ_SHPR01000001.1"/>
</dbReference>
<evidence type="ECO:0000256" key="6">
    <source>
        <dbReference type="ARBA" id="ARBA00034125"/>
    </source>
</evidence>
<evidence type="ECO:0000259" key="10">
    <source>
        <dbReference type="Pfam" id="PF12821"/>
    </source>
</evidence>
<keyword evidence="2" id="KW-1003">Cell membrane</keyword>
<dbReference type="GO" id="GO:0005886">
    <property type="term" value="C:plasma membrane"/>
    <property type="evidence" value="ECO:0007669"/>
    <property type="project" value="UniProtKB-SubCell"/>
</dbReference>
<evidence type="ECO:0000313" key="11">
    <source>
        <dbReference type="EMBL" id="TCD85748.1"/>
    </source>
</evidence>
<evidence type="ECO:0000256" key="7">
    <source>
        <dbReference type="SAM" id="MobiDB-lite"/>
    </source>
</evidence>
<sequence>MRDVSEQKKKSAPEAKGATAVRKFHTHSIPLDMEDIARDWEKPVVDAGIAAKASVIVRVGMLDLGAGTGSFRVREMMHRIAYPLGVHVRADVNLTDIEATCTDGRNRITEVVDLPTTGVNTERIWLLEHFADWFSVNLGKGSMYHVDSQLSDGVVKHLDERDASQYSADLAKRLRERAKAEAEAANGSVDEALDLASKTKVLVTSVAKSLDDDNEEAHRLLADSAEVTPVEDKAAEEKAYDDAEVFTGDSNESVESANAANAEAGAEGAAANAANGATAESPAASSTKRKNRVPKEYAEHFNERSDEEKAKGGITVRQAHERLDLIESRKPLYKPWFSGLASALACAAFVFLLGGGPYDMIGAFVGAGLGQWMRRRLFAYHLNQFFVTFVCVAAAALACTGTLRLIGIFDPVALSHDTAYIGAMLFVIPGFPLITGGLDMAKIDFPSGIQRVAYVLCIILMATLAGWAVAVMVHLHPEGFEPLGLDPWVNGLLRFVAAFVGVWGFSVLFNSPQRMCLTAALIGAITDTLRLELQDFGMAPEMATFIGAFLAGILASAWRSSVRRGWLPPHLGYPRICLTVPSIVIMVPGLYMYRAMWYLGSFQTMNALDWAFRAFMVIICLPIGLAMARVVTDKSWRYDI</sequence>
<feature type="domain" description="Threonine/serine exporter-like N-terminal" evidence="9">
    <location>
        <begin position="55"/>
        <end position="132"/>
    </location>
</feature>
<feature type="domain" description="Threonine/Serine exporter ThrE" evidence="10">
    <location>
        <begin position="495"/>
        <end position="630"/>
    </location>
</feature>
<feature type="transmembrane region" description="Helical" evidence="8">
    <location>
        <begin position="488"/>
        <end position="508"/>
    </location>
</feature>
<evidence type="ECO:0000256" key="8">
    <source>
        <dbReference type="SAM" id="Phobius"/>
    </source>
</evidence>
<evidence type="ECO:0000256" key="1">
    <source>
        <dbReference type="ARBA" id="ARBA00004651"/>
    </source>
</evidence>
<feature type="transmembrane region" description="Helical" evidence="8">
    <location>
        <begin position="572"/>
        <end position="591"/>
    </location>
</feature>
<accession>A0A4R0SVR7</accession>
<comment type="subcellular location">
    <subcellularLocation>
        <location evidence="1">Cell membrane</location>
        <topology evidence="1">Multi-pass membrane protein</topology>
    </subcellularLocation>
</comment>
<dbReference type="PANTHER" id="PTHR34390">
    <property type="entry name" value="UPF0442 PROTEIN YJJB-RELATED"/>
    <property type="match status" value="1"/>
</dbReference>
<feature type="transmembrane region" description="Helical" evidence="8">
    <location>
        <begin position="452"/>
        <end position="476"/>
    </location>
</feature>
<feature type="transmembrane region" description="Helical" evidence="8">
    <location>
        <begin position="385"/>
        <end position="407"/>
    </location>
</feature>
<comment type="similarity">
    <text evidence="6">Belongs to the ThrE exporter (TC 2.A.79) family.</text>
</comment>
<feature type="compositionally biased region" description="Low complexity" evidence="7">
    <location>
        <begin position="253"/>
        <end position="285"/>
    </location>
</feature>
<dbReference type="InterPro" id="IPR024528">
    <property type="entry name" value="ThrE_2"/>
</dbReference>
<name>A0A4R0SVR7_BIFLL</name>
<dbReference type="InterPro" id="IPR050539">
    <property type="entry name" value="ThrE_Dicarb/AminoAcid_Exp"/>
</dbReference>
<evidence type="ECO:0000256" key="2">
    <source>
        <dbReference type="ARBA" id="ARBA00022475"/>
    </source>
</evidence>
<feature type="region of interest" description="Disordered" evidence="7">
    <location>
        <begin position="253"/>
        <end position="293"/>
    </location>
</feature>
<keyword evidence="3 8" id="KW-0812">Transmembrane</keyword>
<organism evidence="11 12">
    <name type="scientific">Bifidobacterium longum subsp. longum</name>
    <dbReference type="NCBI Taxonomy" id="1679"/>
    <lineage>
        <taxon>Bacteria</taxon>
        <taxon>Bacillati</taxon>
        <taxon>Actinomycetota</taxon>
        <taxon>Actinomycetes</taxon>
        <taxon>Bifidobacteriales</taxon>
        <taxon>Bifidobacteriaceae</taxon>
        <taxon>Bifidobacterium</taxon>
    </lineage>
</organism>
<feature type="domain" description="Threonine/serine exporter-like N-terminal" evidence="9">
    <location>
        <begin position="310"/>
        <end position="472"/>
    </location>
</feature>
<keyword evidence="5 8" id="KW-0472">Membrane</keyword>
<dbReference type="GO" id="GO:0022857">
    <property type="term" value="F:transmembrane transporter activity"/>
    <property type="evidence" value="ECO:0007669"/>
    <property type="project" value="InterPro"/>
</dbReference>
<comment type="caution">
    <text evidence="11">The sequence shown here is derived from an EMBL/GenBank/DDBJ whole genome shotgun (WGS) entry which is preliminary data.</text>
</comment>
<feature type="transmembrane region" description="Helical" evidence="8">
    <location>
        <begin position="543"/>
        <end position="560"/>
    </location>
</feature>
<dbReference type="GO" id="GO:0015744">
    <property type="term" value="P:succinate transport"/>
    <property type="evidence" value="ECO:0007669"/>
    <property type="project" value="TreeGrafter"/>
</dbReference>
<dbReference type="PANTHER" id="PTHR34390:SF2">
    <property type="entry name" value="SUCCINATE TRANSPORTER SUBUNIT YJJP-RELATED"/>
    <property type="match status" value="1"/>
</dbReference>
<feature type="transmembrane region" description="Helical" evidence="8">
    <location>
        <begin position="419"/>
        <end position="440"/>
    </location>
</feature>
<dbReference type="AlphaFoldDB" id="A0A4R0SVR7"/>
<feature type="region of interest" description="Disordered" evidence="7">
    <location>
        <begin position="1"/>
        <end position="20"/>
    </location>
</feature>
<proteinExistence type="inferred from homology"/>
<dbReference type="Proteomes" id="UP000292241">
    <property type="component" value="Unassembled WGS sequence"/>
</dbReference>
<evidence type="ECO:0000256" key="3">
    <source>
        <dbReference type="ARBA" id="ARBA00022692"/>
    </source>
</evidence>
<dbReference type="Pfam" id="PF06738">
    <property type="entry name" value="ThrE"/>
    <property type="match status" value="2"/>
</dbReference>
<gene>
    <name evidence="11" type="ORF">MCC10008_0125</name>
</gene>
<keyword evidence="4 8" id="KW-1133">Transmembrane helix</keyword>
<evidence type="ECO:0000256" key="5">
    <source>
        <dbReference type="ARBA" id="ARBA00023136"/>
    </source>
</evidence>
<dbReference type="Pfam" id="PF12821">
    <property type="entry name" value="ThrE_2"/>
    <property type="match status" value="1"/>
</dbReference>
<evidence type="ECO:0000313" key="12">
    <source>
        <dbReference type="Proteomes" id="UP000292241"/>
    </source>
</evidence>
<reference evidence="11 12" key="1">
    <citation type="journal article" date="2018" name="Sci. Rep.">
        <title>Genomic diversity and distribution of Bifidobacterium longum subsp. longum across the human lifespan.</title>
        <authorList>
            <person name="Odamaki T."/>
            <person name="Bottacini F."/>
            <person name="Kato K."/>
            <person name="Mitsuyama E."/>
            <person name="Yoshida K."/>
            <person name="Horigome A."/>
            <person name="Xiao J.Z."/>
            <person name="van Sinderen D."/>
        </authorList>
    </citation>
    <scope>NUCLEOTIDE SEQUENCE [LARGE SCALE GENOMIC DNA]</scope>
    <source>
        <strain evidence="11 12">MCC10008</strain>
    </source>
</reference>
<feature type="transmembrane region" description="Helical" evidence="8">
    <location>
        <begin position="357"/>
        <end position="373"/>
    </location>
</feature>
<dbReference type="EMBL" id="SHPR01000001">
    <property type="protein sequence ID" value="TCD85748.1"/>
    <property type="molecule type" value="Genomic_DNA"/>
</dbReference>
<evidence type="ECO:0000256" key="4">
    <source>
        <dbReference type="ARBA" id="ARBA00022989"/>
    </source>
</evidence>
<dbReference type="InterPro" id="IPR010619">
    <property type="entry name" value="ThrE-like_N"/>
</dbReference>
<protein>
    <submittedName>
        <fullName evidence="11">Hypothetical membrane spanning protein with DUF1212 domain</fullName>
    </submittedName>
</protein>
<feature type="transmembrane region" description="Helical" evidence="8">
    <location>
        <begin position="611"/>
        <end position="631"/>
    </location>
</feature>